<dbReference type="InterPro" id="IPR015422">
    <property type="entry name" value="PyrdxlP-dep_Trfase_small"/>
</dbReference>
<evidence type="ECO:0000313" key="3">
    <source>
        <dbReference type="EMBL" id="HIU93305.1"/>
    </source>
</evidence>
<name>A0A9D1N1V0_9CLOT</name>
<dbReference type="InterPro" id="IPR015424">
    <property type="entry name" value="PyrdxlP-dep_Trfase"/>
</dbReference>
<gene>
    <name evidence="3" type="ORF">IAD26_09265</name>
</gene>
<protein>
    <recommendedName>
        <fullName evidence="1">Aminotransferase</fullName>
        <ecNumber evidence="1">2.6.1.-</ecNumber>
    </recommendedName>
</protein>
<reference evidence="3" key="2">
    <citation type="journal article" date="2021" name="PeerJ">
        <title>Extensive microbial diversity within the chicken gut microbiome revealed by metagenomics and culture.</title>
        <authorList>
            <person name="Gilroy R."/>
            <person name="Ravi A."/>
            <person name="Getino M."/>
            <person name="Pursley I."/>
            <person name="Horton D.L."/>
            <person name="Alikhan N.F."/>
            <person name="Baker D."/>
            <person name="Gharbi K."/>
            <person name="Hall N."/>
            <person name="Watson M."/>
            <person name="Adriaenssens E.M."/>
            <person name="Foster-Nyarko E."/>
            <person name="Jarju S."/>
            <person name="Secka A."/>
            <person name="Antonio M."/>
            <person name="Oren A."/>
            <person name="Chaudhuri R.R."/>
            <person name="La Ragione R."/>
            <person name="Hildebrand F."/>
            <person name="Pallen M.J."/>
        </authorList>
    </citation>
    <scope>NUCLEOTIDE SEQUENCE</scope>
    <source>
        <strain evidence="3">CHK154-7741</strain>
    </source>
</reference>
<dbReference type="Gene3D" id="3.90.1150.10">
    <property type="entry name" value="Aspartate Aminotransferase, domain 1"/>
    <property type="match status" value="1"/>
</dbReference>
<keyword evidence="1" id="KW-0808">Transferase</keyword>
<organism evidence="3 4">
    <name type="scientific">Candidatus Limenecus avicola</name>
    <dbReference type="NCBI Taxonomy" id="2840847"/>
    <lineage>
        <taxon>Bacteria</taxon>
        <taxon>Bacillati</taxon>
        <taxon>Bacillota</taxon>
        <taxon>Clostridia</taxon>
        <taxon>Eubacteriales</taxon>
        <taxon>Clostridiaceae</taxon>
        <taxon>Clostridiaceae incertae sedis</taxon>
        <taxon>Candidatus Limenecus</taxon>
    </lineage>
</organism>
<dbReference type="CDD" id="cd00609">
    <property type="entry name" value="AAT_like"/>
    <property type="match status" value="1"/>
</dbReference>
<dbReference type="InterPro" id="IPR004838">
    <property type="entry name" value="NHTrfase_class1_PyrdxlP-BS"/>
</dbReference>
<feature type="domain" description="Aminotransferase class I/classII large" evidence="2">
    <location>
        <begin position="54"/>
        <end position="364"/>
    </location>
</feature>
<dbReference type="NCBIfam" id="NF005593">
    <property type="entry name" value="PRK07324.1"/>
    <property type="match status" value="1"/>
</dbReference>
<dbReference type="Proteomes" id="UP000886748">
    <property type="component" value="Unassembled WGS sequence"/>
</dbReference>
<dbReference type="PROSITE" id="PS00105">
    <property type="entry name" value="AA_TRANSFER_CLASS_1"/>
    <property type="match status" value="1"/>
</dbReference>
<dbReference type="AlphaFoldDB" id="A0A9D1N1V0"/>
<proteinExistence type="inferred from homology"/>
<dbReference type="Gene3D" id="3.40.640.10">
    <property type="entry name" value="Type I PLP-dependent aspartate aminotransferase-like (Major domain)"/>
    <property type="match status" value="1"/>
</dbReference>
<dbReference type="GO" id="GO:0008483">
    <property type="term" value="F:transaminase activity"/>
    <property type="evidence" value="ECO:0007669"/>
    <property type="project" value="UniProtKB-KW"/>
</dbReference>
<evidence type="ECO:0000259" key="2">
    <source>
        <dbReference type="Pfam" id="PF00155"/>
    </source>
</evidence>
<comment type="caution">
    <text evidence="3">The sequence shown here is derived from an EMBL/GenBank/DDBJ whole genome shotgun (WGS) entry which is preliminary data.</text>
</comment>
<comment type="cofactor">
    <cofactor evidence="1">
        <name>pyridoxal 5'-phosphate</name>
        <dbReference type="ChEBI" id="CHEBI:597326"/>
    </cofactor>
</comment>
<accession>A0A9D1N1V0</accession>
<dbReference type="SUPFAM" id="SSF53383">
    <property type="entry name" value="PLP-dependent transferases"/>
    <property type="match status" value="1"/>
</dbReference>
<dbReference type="EMBL" id="DVOD01000068">
    <property type="protein sequence ID" value="HIU93305.1"/>
    <property type="molecule type" value="Genomic_DNA"/>
</dbReference>
<dbReference type="PANTHER" id="PTHR43510:SF1">
    <property type="entry name" value="AMINOTRANSFERASE FUNCTION, HYPOTHETICAL (EUROFUNG)"/>
    <property type="match status" value="1"/>
</dbReference>
<dbReference type="InterPro" id="IPR015421">
    <property type="entry name" value="PyrdxlP-dep_Trfase_major"/>
</dbReference>
<dbReference type="GO" id="GO:0030170">
    <property type="term" value="F:pyridoxal phosphate binding"/>
    <property type="evidence" value="ECO:0007669"/>
    <property type="project" value="InterPro"/>
</dbReference>
<reference evidence="3" key="1">
    <citation type="submission" date="2020-10" db="EMBL/GenBank/DDBJ databases">
        <authorList>
            <person name="Gilroy R."/>
        </authorList>
    </citation>
    <scope>NUCLEOTIDE SEQUENCE</scope>
    <source>
        <strain evidence="3">CHK154-7741</strain>
    </source>
</reference>
<comment type="similarity">
    <text evidence="1">Belongs to the class-I pyridoxal-phosphate-dependent aminotransferase family.</text>
</comment>
<evidence type="ECO:0000256" key="1">
    <source>
        <dbReference type="RuleBase" id="RU000481"/>
    </source>
</evidence>
<dbReference type="InterPro" id="IPR004839">
    <property type="entry name" value="Aminotransferase_I/II_large"/>
</dbReference>
<dbReference type="Pfam" id="PF00155">
    <property type="entry name" value="Aminotran_1_2"/>
    <property type="match status" value="1"/>
</dbReference>
<keyword evidence="1 3" id="KW-0032">Aminotransferase</keyword>
<evidence type="ECO:0000313" key="4">
    <source>
        <dbReference type="Proteomes" id="UP000886748"/>
    </source>
</evidence>
<dbReference type="EC" id="2.6.1.-" evidence="1"/>
<dbReference type="PANTHER" id="PTHR43510">
    <property type="entry name" value="AMINOTRANSFERASE FUNCTION, HYPOTHETICAL (EUROFUNG)"/>
    <property type="match status" value="1"/>
</dbReference>
<sequence length="375" mass="42236">MKTDTFKVEEWMNEYEQYCQYDLGNTTVQTLSLDELFSLSKINKHDFCDKLCSQKLGYGCIKGSPKLKNGVANLYKTITPDDIVPTNGAAGANYLVFYSLIEPSDRVISVIPTYQQLYSIPKSFGADVQFLYLKPENKFLPDIQELEKLVIKNTKLICINNPNNPTGALMDEDMLQQIADIARSVNAFVLSDEVYRGLNIGEEKTPSMADIYEKGISVCSMSKIFSLAGLRLGWIACKDKSFINSCFQHREYNMISCSIPDEMLASAALDNAELITERNRNLIKQCNKILADWLNNEGKEHFSCVMPRGGTTALIYYDLDMPSYKFCDALSKQHGVFLTPGCCFELENCFRAGYCTDKSALKEGLLKISSFRAQL</sequence>